<dbReference type="Proteomes" id="UP001162131">
    <property type="component" value="Unassembled WGS sequence"/>
</dbReference>
<dbReference type="AlphaFoldDB" id="A0AAU9JC15"/>
<evidence type="ECO:0000313" key="2">
    <source>
        <dbReference type="EMBL" id="CAG9323501.1"/>
    </source>
</evidence>
<name>A0AAU9JC15_9CILI</name>
<keyword evidence="3" id="KW-1185">Reference proteome</keyword>
<dbReference type="EMBL" id="CAJZBQ010000034">
    <property type="protein sequence ID" value="CAG9323501.1"/>
    <property type="molecule type" value="Genomic_DNA"/>
</dbReference>
<reference evidence="2" key="1">
    <citation type="submission" date="2021-09" db="EMBL/GenBank/DDBJ databases">
        <authorList>
            <consortium name="AG Swart"/>
            <person name="Singh M."/>
            <person name="Singh A."/>
            <person name="Seah K."/>
            <person name="Emmerich C."/>
        </authorList>
    </citation>
    <scope>NUCLEOTIDE SEQUENCE</scope>
    <source>
        <strain evidence="2">ATCC30299</strain>
    </source>
</reference>
<protein>
    <submittedName>
        <fullName evidence="2">Uncharacterized protein</fullName>
    </submittedName>
</protein>
<organism evidence="2 3">
    <name type="scientific">Blepharisma stoltei</name>
    <dbReference type="NCBI Taxonomy" id="1481888"/>
    <lineage>
        <taxon>Eukaryota</taxon>
        <taxon>Sar</taxon>
        <taxon>Alveolata</taxon>
        <taxon>Ciliophora</taxon>
        <taxon>Postciliodesmatophora</taxon>
        <taxon>Heterotrichea</taxon>
        <taxon>Heterotrichida</taxon>
        <taxon>Blepharismidae</taxon>
        <taxon>Blepharisma</taxon>
    </lineage>
</organism>
<evidence type="ECO:0000256" key="1">
    <source>
        <dbReference type="SAM" id="MobiDB-lite"/>
    </source>
</evidence>
<accession>A0AAU9JC15</accession>
<comment type="caution">
    <text evidence="2">The sequence shown here is derived from an EMBL/GenBank/DDBJ whole genome shotgun (WGS) entry which is preliminary data.</text>
</comment>
<feature type="region of interest" description="Disordered" evidence="1">
    <location>
        <begin position="240"/>
        <end position="289"/>
    </location>
</feature>
<sequence>MEQKSHKWIFKVLAKNNAHIFLLDTFFLKTGTLELLIYTDNDGYVRQKLPRDLQYRNLGDLLISLKKEFKAFQKVSNIGKYACIIVGRNLKVKLDLSGLKEYRNRVQTFPLLQYLQKIKPHNRSDEGWYTLTLTYTEKTYKSEFLWKEIDKEIPSTQRLVFEMAKNIATVIISVVEKEEGDRKRVVKLEMNLTLDDLGVLWLMSCNCTLNLKEEMMGNETIGNENMQIFDIRSRNRKKTLYKDRNEDSDKPKIIRSDSPIRIKSPNNSNNGPTPRPSEEGPPSHPPLNRTVSIAAHRLSFNQEQKSINGGMSPEHRRANRSKTTQFAPFSFHAFNYKFFRDADPCKNSNASLTEESSMEEDEDSLSDGSINVHFLEILGRERCKIKCRVGNPLRNPTPGVEELKQEMRHIRERIKSYEEESAARRNMIRRNSRCIRKNSWIASKKIKPNQFYDNIKRSDTKPYLQTMKTEDGLLSPLSSIDSPASPLKLKKIASKSIENGKSKTPKSMLSHNTQPLLNKLQWKANTATHSPANFKDTKKIGSPNPSLPALSRITSHVLQVPKNRKLDFNPLSTYHSRFRSLQT</sequence>
<feature type="compositionally biased region" description="Basic and acidic residues" evidence="1">
    <location>
        <begin position="240"/>
        <end position="260"/>
    </location>
</feature>
<proteinExistence type="predicted"/>
<evidence type="ECO:0000313" key="3">
    <source>
        <dbReference type="Proteomes" id="UP001162131"/>
    </source>
</evidence>
<gene>
    <name evidence="2" type="ORF">BSTOLATCC_MIC34150</name>
</gene>